<keyword evidence="4" id="KW-1185">Reference proteome</keyword>
<sequence>MVLSVHGKHALITGGGSGINLAFSRLLLEKGCSVIIGDLKLTAEAETLLSKFPHPPRDGQSASVVFQQTDVTSWPQLSGLFAAGLAAFPTLDIVVPGAGLFDPPWSTFWQAPRTATNPDSPSRDEADAQVGHYAVLDVNLVAPIRMSQLAIGHWTQKKEKGCLVHVGSVAGYLAEAATPLYFASKHGLHGFVQSLENLRDELGIRVSCVAPGPAQTQIWSKDQDRAEEILQDCHWVTVEEIVQAMYELVVADEYGDGTILEVTRGATRVVPKHNAPPPMPGSVSMPGMAGFHKKLFDSLRTKGLMV</sequence>
<dbReference type="RefSeq" id="XP_040660290.1">
    <property type="nucleotide sequence ID" value="XM_040799407.1"/>
</dbReference>
<dbReference type="Gene3D" id="3.40.50.720">
    <property type="entry name" value="NAD(P)-binding Rossmann-like Domain"/>
    <property type="match status" value="1"/>
</dbReference>
<dbReference type="InterPro" id="IPR036291">
    <property type="entry name" value="NAD(P)-bd_dom_sf"/>
</dbReference>
<gene>
    <name evidence="3" type="ORF">DCS_02078</name>
</gene>
<keyword evidence="2" id="KW-0560">Oxidoreductase</keyword>
<reference evidence="3 4" key="1">
    <citation type="journal article" date="2016" name="Sci. Rep.">
        <title>Insights into Adaptations to a Near-Obligate Nematode Endoparasitic Lifestyle from the Finished Genome of Drechmeria coniospora.</title>
        <authorList>
            <person name="Zhang L."/>
            <person name="Zhou Z."/>
            <person name="Guo Q."/>
            <person name="Fokkens L."/>
            <person name="Miskei M."/>
            <person name="Pocsi I."/>
            <person name="Zhang W."/>
            <person name="Chen M."/>
            <person name="Wang L."/>
            <person name="Sun Y."/>
            <person name="Donzelli B.G."/>
            <person name="Gibson D.M."/>
            <person name="Nelson D.R."/>
            <person name="Luo J.G."/>
            <person name="Rep M."/>
            <person name="Liu H."/>
            <person name="Yang S."/>
            <person name="Wang J."/>
            <person name="Krasnoff S.B."/>
            <person name="Xu Y."/>
            <person name="Molnar I."/>
            <person name="Lin M."/>
        </authorList>
    </citation>
    <scope>NUCLEOTIDE SEQUENCE [LARGE SCALE GENOMIC DNA]</scope>
    <source>
        <strain evidence="3 4">ARSEF 6962</strain>
    </source>
</reference>
<comment type="similarity">
    <text evidence="1">Belongs to the short-chain dehydrogenases/reductases (SDR) family.</text>
</comment>
<accession>A0A151GV25</accession>
<dbReference type="PANTHER" id="PTHR44229:SF4">
    <property type="entry name" value="15-HYDROXYPROSTAGLANDIN DEHYDROGENASE [NAD(+)]"/>
    <property type="match status" value="1"/>
</dbReference>
<proteinExistence type="inferred from homology"/>
<dbReference type="GO" id="GO:0005737">
    <property type="term" value="C:cytoplasm"/>
    <property type="evidence" value="ECO:0007669"/>
    <property type="project" value="TreeGrafter"/>
</dbReference>
<dbReference type="PRINTS" id="PR00081">
    <property type="entry name" value="GDHRDH"/>
</dbReference>
<dbReference type="GO" id="GO:0016616">
    <property type="term" value="F:oxidoreductase activity, acting on the CH-OH group of donors, NAD or NADP as acceptor"/>
    <property type="evidence" value="ECO:0007669"/>
    <property type="project" value="TreeGrafter"/>
</dbReference>
<name>A0A151GV25_DRECN</name>
<evidence type="ECO:0000256" key="1">
    <source>
        <dbReference type="ARBA" id="ARBA00006484"/>
    </source>
</evidence>
<evidence type="ECO:0000313" key="4">
    <source>
        <dbReference type="Proteomes" id="UP000076580"/>
    </source>
</evidence>
<dbReference type="Proteomes" id="UP000076580">
    <property type="component" value="Chromosome 01"/>
</dbReference>
<dbReference type="InterPro" id="IPR002347">
    <property type="entry name" value="SDR_fam"/>
</dbReference>
<dbReference type="Pfam" id="PF00106">
    <property type="entry name" value="adh_short"/>
    <property type="match status" value="1"/>
</dbReference>
<dbReference type="PANTHER" id="PTHR44229">
    <property type="entry name" value="15-HYDROXYPROSTAGLANDIN DEHYDROGENASE [NAD(+)]"/>
    <property type="match status" value="1"/>
</dbReference>
<evidence type="ECO:0008006" key="5">
    <source>
        <dbReference type="Google" id="ProtNLM"/>
    </source>
</evidence>
<organism evidence="3 4">
    <name type="scientific">Drechmeria coniospora</name>
    <name type="common">Nematophagous fungus</name>
    <name type="synonym">Meria coniospora</name>
    <dbReference type="NCBI Taxonomy" id="98403"/>
    <lineage>
        <taxon>Eukaryota</taxon>
        <taxon>Fungi</taxon>
        <taxon>Dikarya</taxon>
        <taxon>Ascomycota</taxon>
        <taxon>Pezizomycotina</taxon>
        <taxon>Sordariomycetes</taxon>
        <taxon>Hypocreomycetidae</taxon>
        <taxon>Hypocreales</taxon>
        <taxon>Ophiocordycipitaceae</taxon>
        <taxon>Drechmeria</taxon>
    </lineage>
</organism>
<dbReference type="STRING" id="98403.A0A151GV25"/>
<dbReference type="SUPFAM" id="SSF51735">
    <property type="entry name" value="NAD(P)-binding Rossmann-fold domains"/>
    <property type="match status" value="1"/>
</dbReference>
<dbReference type="InParanoid" id="A0A151GV25"/>
<evidence type="ECO:0000313" key="3">
    <source>
        <dbReference type="EMBL" id="KYK60938.1"/>
    </source>
</evidence>
<dbReference type="EMBL" id="LAYC01000001">
    <property type="protein sequence ID" value="KYK60938.1"/>
    <property type="molecule type" value="Genomic_DNA"/>
</dbReference>
<dbReference type="AlphaFoldDB" id="A0A151GV25"/>
<protein>
    <recommendedName>
        <fullName evidence="5">NAD-dependent 15-hydroxyprostaglandin dehydrogenase</fullName>
    </recommendedName>
</protein>
<comment type="caution">
    <text evidence="3">The sequence shown here is derived from an EMBL/GenBank/DDBJ whole genome shotgun (WGS) entry which is preliminary data.</text>
</comment>
<dbReference type="GeneID" id="63714721"/>
<evidence type="ECO:0000256" key="2">
    <source>
        <dbReference type="ARBA" id="ARBA00023002"/>
    </source>
</evidence>